<dbReference type="KEGG" id="ncy:NOCYR_4131"/>
<evidence type="ECO:0000313" key="2">
    <source>
        <dbReference type="EMBL" id="CCF64891.1"/>
    </source>
</evidence>
<keyword evidence="3" id="KW-1185">Reference proteome</keyword>
<keyword evidence="1" id="KW-0812">Transmembrane</keyword>
<dbReference type="EMBL" id="FO082843">
    <property type="protein sequence ID" value="CCF64891.1"/>
    <property type="molecule type" value="Genomic_DNA"/>
</dbReference>
<evidence type="ECO:0000256" key="1">
    <source>
        <dbReference type="SAM" id="Phobius"/>
    </source>
</evidence>
<proteinExistence type="predicted"/>
<gene>
    <name evidence="2" type="ordered locus">NOCYR_4131</name>
</gene>
<dbReference type="STRING" id="1127134.NOCYR_4131"/>
<feature type="transmembrane region" description="Helical" evidence="1">
    <location>
        <begin position="87"/>
        <end position="107"/>
    </location>
</feature>
<dbReference type="eggNOG" id="ENOG5031G91">
    <property type="taxonomic scope" value="Bacteria"/>
</dbReference>
<protein>
    <submittedName>
        <fullName evidence="2">Uncharacterized protein</fullName>
    </submittedName>
</protein>
<organism evidence="2 3">
    <name type="scientific">Nocardia cyriacigeorgica (strain GUH-2)</name>
    <dbReference type="NCBI Taxonomy" id="1127134"/>
    <lineage>
        <taxon>Bacteria</taxon>
        <taxon>Bacillati</taxon>
        <taxon>Actinomycetota</taxon>
        <taxon>Actinomycetes</taxon>
        <taxon>Mycobacteriales</taxon>
        <taxon>Nocardiaceae</taxon>
        <taxon>Nocardia</taxon>
    </lineage>
</organism>
<dbReference type="Proteomes" id="UP000008190">
    <property type="component" value="Chromosome"/>
</dbReference>
<name>H6R9B0_NOCCG</name>
<keyword evidence="1" id="KW-1133">Transmembrane helix</keyword>
<dbReference type="HOGENOM" id="CLU_1667572_0_0_11"/>
<keyword evidence="1" id="KW-0472">Membrane</keyword>
<dbReference type="AlphaFoldDB" id="H6R9B0"/>
<reference evidence="2 3" key="1">
    <citation type="journal article" date="2012" name="J. Bacteriol.">
        <title>Genome sequence of the human- and animal-pathogenic strain Nocardia cyriacigeorgica GUH-2.</title>
        <authorList>
            <person name="Zoropogui A."/>
            <person name="Pujic P."/>
            <person name="Normand P."/>
            <person name="Barbe V."/>
            <person name="Beaman B."/>
            <person name="Beaman L."/>
            <person name="Boiron P."/>
            <person name="Colinon C."/>
            <person name="Deredjian A."/>
            <person name="Graindorge A."/>
            <person name="Mangenot S."/>
            <person name="Nazaret S."/>
            <person name="Neto M."/>
            <person name="Petit S."/>
            <person name="Roche D."/>
            <person name="Vallenet D."/>
            <person name="Rodriguez-Nava V."/>
            <person name="Richard Y."/>
            <person name="Cournoyer B."/>
            <person name="Blaha D."/>
        </authorList>
    </citation>
    <scope>NUCLEOTIDE SEQUENCE [LARGE SCALE GENOMIC DNA]</scope>
    <source>
        <strain evidence="2 3">GUH-2</strain>
    </source>
</reference>
<feature type="transmembrane region" description="Helical" evidence="1">
    <location>
        <begin position="127"/>
        <end position="153"/>
    </location>
</feature>
<evidence type="ECO:0000313" key="3">
    <source>
        <dbReference type="Proteomes" id="UP000008190"/>
    </source>
</evidence>
<accession>H6R9B0</accession>
<sequence>MNDSTSSTIVQIVCAEGAVSTRKDRCALSRLDDFFGLGELISSVRVRLFRPNGAVLNVVATRGAGSTMTKNADSKGNVMTSTKVRSAIAAAACAPLIAMGAGVASAAPAAEPAPAPVAPVPVEVQPAVLSPFLTIPGALLTCGIVLITVPILFPVCVV</sequence>